<dbReference type="AlphaFoldDB" id="A0A5P1EMR1"/>
<keyword evidence="1" id="KW-0472">Membrane</keyword>
<keyword evidence="1" id="KW-1133">Transmembrane helix</keyword>
<feature type="transmembrane region" description="Helical" evidence="1">
    <location>
        <begin position="86"/>
        <end position="106"/>
    </location>
</feature>
<feature type="transmembrane region" description="Helical" evidence="1">
    <location>
        <begin position="112"/>
        <end position="131"/>
    </location>
</feature>
<feature type="transmembrane region" description="Helical" evidence="1">
    <location>
        <begin position="143"/>
        <end position="161"/>
    </location>
</feature>
<protein>
    <submittedName>
        <fullName evidence="2">Uncharacterized protein</fullName>
    </submittedName>
</protein>
<dbReference type="Proteomes" id="UP000243459">
    <property type="component" value="Chromosome 6"/>
</dbReference>
<evidence type="ECO:0000313" key="2">
    <source>
        <dbReference type="EMBL" id="ONK65841.1"/>
    </source>
</evidence>
<evidence type="ECO:0000313" key="3">
    <source>
        <dbReference type="Proteomes" id="UP000243459"/>
    </source>
</evidence>
<dbReference type="Gramene" id="ONK65841">
    <property type="protein sequence ID" value="ONK65841"/>
    <property type="gene ID" value="A4U43_C06F1520"/>
</dbReference>
<reference evidence="3" key="1">
    <citation type="journal article" date="2017" name="Nat. Commun.">
        <title>The asparagus genome sheds light on the origin and evolution of a young Y chromosome.</title>
        <authorList>
            <person name="Harkess A."/>
            <person name="Zhou J."/>
            <person name="Xu C."/>
            <person name="Bowers J.E."/>
            <person name="Van der Hulst R."/>
            <person name="Ayyampalayam S."/>
            <person name="Mercati F."/>
            <person name="Riccardi P."/>
            <person name="McKain M.R."/>
            <person name="Kakrana A."/>
            <person name="Tang H."/>
            <person name="Ray J."/>
            <person name="Groenendijk J."/>
            <person name="Arikit S."/>
            <person name="Mathioni S.M."/>
            <person name="Nakano M."/>
            <person name="Shan H."/>
            <person name="Telgmann-Rauber A."/>
            <person name="Kanno A."/>
            <person name="Yue Z."/>
            <person name="Chen H."/>
            <person name="Li W."/>
            <person name="Chen Y."/>
            <person name="Xu X."/>
            <person name="Zhang Y."/>
            <person name="Luo S."/>
            <person name="Chen H."/>
            <person name="Gao J."/>
            <person name="Mao Z."/>
            <person name="Pires J.C."/>
            <person name="Luo M."/>
            <person name="Kudrna D."/>
            <person name="Wing R.A."/>
            <person name="Meyers B.C."/>
            <person name="Yi K."/>
            <person name="Kong H."/>
            <person name="Lavrijsen P."/>
            <person name="Sunseri F."/>
            <person name="Falavigna A."/>
            <person name="Ye Y."/>
            <person name="Leebens-Mack J.H."/>
            <person name="Chen G."/>
        </authorList>
    </citation>
    <scope>NUCLEOTIDE SEQUENCE [LARGE SCALE GENOMIC DNA]</scope>
    <source>
        <strain evidence="3">cv. DH0086</strain>
    </source>
</reference>
<gene>
    <name evidence="2" type="ORF">A4U43_C06F1520</name>
</gene>
<keyword evidence="1" id="KW-0812">Transmembrane</keyword>
<keyword evidence="3" id="KW-1185">Reference proteome</keyword>
<name>A0A5P1EMR1_ASPOF</name>
<accession>A0A5P1EMR1</accession>
<proteinExistence type="predicted"/>
<sequence>MGSHLHHAVAVCRGWVTKVPRHFRWATASLEELICEKKHNLKAAAIDDDAGGVDPESAGGPEGGNDVVAGPDAPCNNTKFKQRVFVYLYSILLFNSTIILDSVSYVDPIPKLVLVVDLASFLTGAIMILLLHSISPKPGFVKFVACCMTLMMIATGLSILIPEIARPRTGRNGRH</sequence>
<organism evidence="2 3">
    <name type="scientific">Asparagus officinalis</name>
    <name type="common">Garden asparagus</name>
    <dbReference type="NCBI Taxonomy" id="4686"/>
    <lineage>
        <taxon>Eukaryota</taxon>
        <taxon>Viridiplantae</taxon>
        <taxon>Streptophyta</taxon>
        <taxon>Embryophyta</taxon>
        <taxon>Tracheophyta</taxon>
        <taxon>Spermatophyta</taxon>
        <taxon>Magnoliopsida</taxon>
        <taxon>Liliopsida</taxon>
        <taxon>Asparagales</taxon>
        <taxon>Asparagaceae</taxon>
        <taxon>Asparagoideae</taxon>
        <taxon>Asparagus</taxon>
    </lineage>
</organism>
<dbReference type="EMBL" id="CM007386">
    <property type="protein sequence ID" value="ONK65841.1"/>
    <property type="molecule type" value="Genomic_DNA"/>
</dbReference>
<evidence type="ECO:0000256" key="1">
    <source>
        <dbReference type="SAM" id="Phobius"/>
    </source>
</evidence>